<proteinExistence type="predicted"/>
<dbReference type="EMBL" id="CP030057">
    <property type="protein sequence ID" value="QOZ63104.1"/>
    <property type="molecule type" value="Genomic_DNA"/>
</dbReference>
<dbReference type="RefSeq" id="WP_128968676.1">
    <property type="nucleotide sequence ID" value="NZ_BMHC01000022.1"/>
</dbReference>
<sequence length="69" mass="6943">MRTSRPAIELSLEDLEIVAGGDGVMGQTGSIQFGVGANHGASVSWPGAVGGVEGTWTASSKSGLSWRPA</sequence>
<dbReference type="AlphaFoldDB" id="A0A410VEE7"/>
<evidence type="ECO:0008006" key="5">
    <source>
        <dbReference type="Google" id="ProtNLM"/>
    </source>
</evidence>
<accession>A0A410VEE7</accession>
<reference evidence="1" key="1">
    <citation type="journal article" date="2014" name="Int. J. Syst. Evol. Microbiol.">
        <title>Complete genome sequence of Corynebacterium casei LMG S-19264T (=DSM 44701T), isolated from a smear-ripened cheese.</title>
        <authorList>
            <consortium name="US DOE Joint Genome Institute (JGI-PGF)"/>
            <person name="Walter F."/>
            <person name="Albersmeier A."/>
            <person name="Kalinowski J."/>
            <person name="Ruckert C."/>
        </authorList>
    </citation>
    <scope>NUCLEOTIDE SEQUENCE</scope>
    <source>
        <strain evidence="1">CGMCC 1.15034</strain>
    </source>
</reference>
<organism evidence="1 4">
    <name type="scientific">Bradyrhizobium guangdongense</name>
    <dbReference type="NCBI Taxonomy" id="1325090"/>
    <lineage>
        <taxon>Bacteria</taxon>
        <taxon>Pseudomonadati</taxon>
        <taxon>Pseudomonadota</taxon>
        <taxon>Alphaproteobacteria</taxon>
        <taxon>Hyphomicrobiales</taxon>
        <taxon>Nitrobacteraceae</taxon>
        <taxon>Bradyrhizobium</taxon>
    </lineage>
</organism>
<gene>
    <name evidence="1" type="ORF">GCM10010987_66130</name>
    <name evidence="2" type="ORF">XH86_33495</name>
</gene>
<keyword evidence="3" id="KW-1185">Reference proteome</keyword>
<dbReference type="Proteomes" id="UP000625079">
    <property type="component" value="Unassembled WGS sequence"/>
</dbReference>
<reference evidence="1" key="3">
    <citation type="submission" date="2022-12" db="EMBL/GenBank/DDBJ databases">
        <authorList>
            <person name="Sun Q."/>
            <person name="Zhou Y."/>
        </authorList>
    </citation>
    <scope>NUCLEOTIDE SEQUENCE</scope>
    <source>
        <strain evidence="1">CGMCC 1.15034</strain>
    </source>
</reference>
<evidence type="ECO:0000313" key="3">
    <source>
        <dbReference type="Proteomes" id="UP000593880"/>
    </source>
</evidence>
<evidence type="ECO:0000313" key="2">
    <source>
        <dbReference type="EMBL" id="QOZ63104.1"/>
    </source>
</evidence>
<evidence type="ECO:0000313" key="4">
    <source>
        <dbReference type="Proteomes" id="UP000625079"/>
    </source>
</evidence>
<protein>
    <recommendedName>
        <fullName evidence="5">Bacteriocin</fullName>
    </recommendedName>
</protein>
<evidence type="ECO:0000313" key="1">
    <source>
        <dbReference type="EMBL" id="GGI31784.1"/>
    </source>
</evidence>
<reference evidence="2 3" key="2">
    <citation type="submission" date="2018-06" db="EMBL/GenBank/DDBJ databases">
        <title>Comparative genomics of rhizobia nodulating Arachis hypogaea in China.</title>
        <authorList>
            <person name="Li Y."/>
        </authorList>
    </citation>
    <scope>NUCLEOTIDE SEQUENCE [LARGE SCALE GENOMIC DNA]</scope>
    <source>
        <strain evidence="2 3">CCBAU 51658</strain>
    </source>
</reference>
<dbReference type="EMBL" id="BMHC01000022">
    <property type="protein sequence ID" value="GGI31784.1"/>
    <property type="molecule type" value="Genomic_DNA"/>
</dbReference>
<name>A0A410VEE7_9BRAD</name>
<dbReference type="Proteomes" id="UP000593880">
    <property type="component" value="Chromosome"/>
</dbReference>